<name>A0A4U5M2R6_STECR</name>
<keyword evidence="1" id="KW-0812">Transmembrane</keyword>
<organism evidence="2 3">
    <name type="scientific">Steinernema carpocapsae</name>
    <name type="common">Entomopathogenic nematode</name>
    <dbReference type="NCBI Taxonomy" id="34508"/>
    <lineage>
        <taxon>Eukaryota</taxon>
        <taxon>Metazoa</taxon>
        <taxon>Ecdysozoa</taxon>
        <taxon>Nematoda</taxon>
        <taxon>Chromadorea</taxon>
        <taxon>Rhabditida</taxon>
        <taxon>Tylenchina</taxon>
        <taxon>Panagrolaimomorpha</taxon>
        <taxon>Strongyloidoidea</taxon>
        <taxon>Steinernematidae</taxon>
        <taxon>Steinernema</taxon>
    </lineage>
</organism>
<proteinExistence type="predicted"/>
<evidence type="ECO:0000313" key="3">
    <source>
        <dbReference type="Proteomes" id="UP000298663"/>
    </source>
</evidence>
<dbReference type="Proteomes" id="UP000298663">
    <property type="component" value="Unassembled WGS sequence"/>
</dbReference>
<reference evidence="2 3" key="1">
    <citation type="journal article" date="2015" name="Genome Biol.">
        <title>Comparative genomics of Steinernema reveals deeply conserved gene regulatory networks.</title>
        <authorList>
            <person name="Dillman A.R."/>
            <person name="Macchietto M."/>
            <person name="Porter C.F."/>
            <person name="Rogers A."/>
            <person name="Williams B."/>
            <person name="Antoshechkin I."/>
            <person name="Lee M.M."/>
            <person name="Goodwin Z."/>
            <person name="Lu X."/>
            <person name="Lewis E.E."/>
            <person name="Goodrich-Blair H."/>
            <person name="Stock S.P."/>
            <person name="Adams B.J."/>
            <person name="Sternberg P.W."/>
            <person name="Mortazavi A."/>
        </authorList>
    </citation>
    <scope>NUCLEOTIDE SEQUENCE [LARGE SCALE GENOMIC DNA]</scope>
    <source>
        <strain evidence="2 3">ALL</strain>
    </source>
</reference>
<dbReference type="EMBL" id="AZBU02000010">
    <property type="protein sequence ID" value="TKR63021.1"/>
    <property type="molecule type" value="Genomic_DNA"/>
</dbReference>
<protein>
    <submittedName>
        <fullName evidence="2">Uncharacterized protein</fullName>
    </submittedName>
</protein>
<keyword evidence="3" id="KW-1185">Reference proteome</keyword>
<sequence>MMLEAAQSIFYEEFDDFVSNLWTKKLENSILEALKRDENRPIKQDIEDLMPTARYNATTAGPHSPSNTSKRPAQIPLSCFSCKWVTSGLKYSEKMSSGHHQYYMLNILVPFFVVILSVILLVPYLIYKTTLSMVDLSRLLLFLALLWTVSSLKPLLVFGLPIDLPFRNSSFHQPIFDSVTKSSAAIDKTLKTHDSTLKTHDKPDSKSLGVKGSGTCQIPVHIAANIALGQHARALLHNLCEIVP</sequence>
<dbReference type="AlphaFoldDB" id="A0A4U5M2R6"/>
<reference evidence="2 3" key="2">
    <citation type="journal article" date="2019" name="G3 (Bethesda)">
        <title>Hybrid Assembly of the Genome of the Entomopathogenic Nematode Steinernema carpocapsae Identifies the X-Chromosome.</title>
        <authorList>
            <person name="Serra L."/>
            <person name="Macchietto M."/>
            <person name="Macias-Munoz A."/>
            <person name="McGill C.J."/>
            <person name="Rodriguez I.M."/>
            <person name="Rodriguez B."/>
            <person name="Murad R."/>
            <person name="Mortazavi A."/>
        </authorList>
    </citation>
    <scope>NUCLEOTIDE SEQUENCE [LARGE SCALE GENOMIC DNA]</scope>
    <source>
        <strain evidence="2 3">ALL</strain>
    </source>
</reference>
<keyword evidence="1" id="KW-0472">Membrane</keyword>
<feature type="transmembrane region" description="Helical" evidence="1">
    <location>
        <begin position="102"/>
        <end position="127"/>
    </location>
</feature>
<accession>A0A4U5M2R6</accession>
<keyword evidence="1" id="KW-1133">Transmembrane helix</keyword>
<evidence type="ECO:0000256" key="1">
    <source>
        <dbReference type="SAM" id="Phobius"/>
    </source>
</evidence>
<comment type="caution">
    <text evidence="2">The sequence shown here is derived from an EMBL/GenBank/DDBJ whole genome shotgun (WGS) entry which is preliminary data.</text>
</comment>
<feature type="transmembrane region" description="Helical" evidence="1">
    <location>
        <begin position="139"/>
        <end position="160"/>
    </location>
</feature>
<gene>
    <name evidence="2" type="ORF">L596_026907</name>
</gene>
<evidence type="ECO:0000313" key="2">
    <source>
        <dbReference type="EMBL" id="TKR63021.1"/>
    </source>
</evidence>